<name>A0A1M6Y9W3_9RHOB</name>
<dbReference type="EMBL" id="FRBN01000006">
    <property type="protein sequence ID" value="SHL14943.1"/>
    <property type="molecule type" value="Genomic_DNA"/>
</dbReference>
<evidence type="ECO:0008006" key="3">
    <source>
        <dbReference type="Google" id="ProtNLM"/>
    </source>
</evidence>
<dbReference type="Proteomes" id="UP000184191">
    <property type="component" value="Unassembled WGS sequence"/>
</dbReference>
<protein>
    <recommendedName>
        <fullName evidence="3">Asp/Glu/hydantoin racemase</fullName>
    </recommendedName>
</protein>
<proteinExistence type="predicted"/>
<sequence length="213" mass="22502">MTRRESPDMTLTLLHTAEAHRASFDRLRDKIAPGMRLEHVVRPDFLERAQDGIDAALDAEITTMIKAAPGPVICTCTTIGPAAARAGAIRVDWPMMQAAAETKGAILMVYCLESTRAPSLALLQDAMTAANHPGPLVPLPLPALWPLFAEAKLADFAKALALAILKQAVQMPDLGAIVLAQASMAGAAPMLEDLGVAVLSSPELALRVGLARL</sequence>
<reference evidence="2" key="1">
    <citation type="submission" date="2016-11" db="EMBL/GenBank/DDBJ databases">
        <authorList>
            <person name="Varghese N."/>
            <person name="Submissions S."/>
        </authorList>
    </citation>
    <scope>NUCLEOTIDE SEQUENCE [LARGE SCALE GENOMIC DNA]</scope>
    <source>
        <strain evidence="2">DSM 29327</strain>
    </source>
</reference>
<accession>A0A1M6Y9W3</accession>
<gene>
    <name evidence="1" type="ORF">SAMN05444414_10646</name>
</gene>
<organism evidence="1 2">
    <name type="scientific">Roseovarius marisflavi</name>
    <dbReference type="NCBI Taxonomy" id="1054996"/>
    <lineage>
        <taxon>Bacteria</taxon>
        <taxon>Pseudomonadati</taxon>
        <taxon>Pseudomonadota</taxon>
        <taxon>Alphaproteobacteria</taxon>
        <taxon>Rhodobacterales</taxon>
        <taxon>Roseobacteraceae</taxon>
        <taxon>Roseovarius</taxon>
    </lineage>
</organism>
<dbReference type="AlphaFoldDB" id="A0A1M6Y9W3"/>
<evidence type="ECO:0000313" key="1">
    <source>
        <dbReference type="EMBL" id="SHL14943.1"/>
    </source>
</evidence>
<evidence type="ECO:0000313" key="2">
    <source>
        <dbReference type="Proteomes" id="UP000184191"/>
    </source>
</evidence>
<dbReference type="STRING" id="1054996.SAMN05444414_10646"/>
<keyword evidence="2" id="KW-1185">Reference proteome</keyword>